<dbReference type="EMBL" id="JAZHXI010000015">
    <property type="protein sequence ID" value="KAL2063616.1"/>
    <property type="molecule type" value="Genomic_DNA"/>
</dbReference>
<accession>A0ABR4C2M4</accession>
<evidence type="ECO:0000313" key="2">
    <source>
        <dbReference type="Proteomes" id="UP001595075"/>
    </source>
</evidence>
<keyword evidence="2" id="KW-1185">Reference proteome</keyword>
<sequence>MTPVAPRSPIVFKVRCLEPDIRLRVFHTEFHVSSVILKMNSAFFAKYLDSPDKPTMESSTPEFKYEWASRVDRDGSWSLHAVSSNRSSDNYPEALRGRPSYHIQLFHKFLSAIHGESYKIGNVAQLRGLTDLADYYCALPAVSKSVLQPLLENRLNVRDNSAALISIATKLRHKILFQEAAMFLAGYWGGEYWFKPDTKHLDVLVPELREVIITARAAMAFSIASAFQILLTHKNRVPIVALQLSRYETDSDAPNVADVFRCIYQGCDPSIEEEVEVMVMLSDLKDNRILLDSGSVQPTQNGERDYKDYFLCFQISDDDLPWDCTQKDF</sequence>
<organism evidence="1 2">
    <name type="scientific">Oculimacula yallundae</name>
    <dbReference type="NCBI Taxonomy" id="86028"/>
    <lineage>
        <taxon>Eukaryota</taxon>
        <taxon>Fungi</taxon>
        <taxon>Dikarya</taxon>
        <taxon>Ascomycota</taxon>
        <taxon>Pezizomycotina</taxon>
        <taxon>Leotiomycetes</taxon>
        <taxon>Helotiales</taxon>
        <taxon>Ploettnerulaceae</taxon>
        <taxon>Oculimacula</taxon>
    </lineage>
</organism>
<reference evidence="1 2" key="1">
    <citation type="journal article" date="2024" name="Commun. Biol.">
        <title>Comparative genomic analysis of thermophilic fungi reveals convergent evolutionary adaptations and gene losses.</title>
        <authorList>
            <person name="Steindorff A.S."/>
            <person name="Aguilar-Pontes M.V."/>
            <person name="Robinson A.J."/>
            <person name="Andreopoulos B."/>
            <person name="LaButti K."/>
            <person name="Kuo A."/>
            <person name="Mondo S."/>
            <person name="Riley R."/>
            <person name="Otillar R."/>
            <person name="Haridas S."/>
            <person name="Lipzen A."/>
            <person name="Grimwood J."/>
            <person name="Schmutz J."/>
            <person name="Clum A."/>
            <person name="Reid I.D."/>
            <person name="Moisan M.C."/>
            <person name="Butler G."/>
            <person name="Nguyen T.T.M."/>
            <person name="Dewar K."/>
            <person name="Conant G."/>
            <person name="Drula E."/>
            <person name="Henrissat B."/>
            <person name="Hansel C."/>
            <person name="Singer S."/>
            <person name="Hutchinson M.I."/>
            <person name="de Vries R.P."/>
            <person name="Natvig D.O."/>
            <person name="Powell A.J."/>
            <person name="Tsang A."/>
            <person name="Grigoriev I.V."/>
        </authorList>
    </citation>
    <scope>NUCLEOTIDE SEQUENCE [LARGE SCALE GENOMIC DNA]</scope>
    <source>
        <strain evidence="1 2">CBS 494.80</strain>
    </source>
</reference>
<evidence type="ECO:0008006" key="3">
    <source>
        <dbReference type="Google" id="ProtNLM"/>
    </source>
</evidence>
<proteinExistence type="predicted"/>
<protein>
    <recommendedName>
        <fullName evidence="3">BTB domain-containing protein</fullName>
    </recommendedName>
</protein>
<comment type="caution">
    <text evidence="1">The sequence shown here is derived from an EMBL/GenBank/DDBJ whole genome shotgun (WGS) entry which is preliminary data.</text>
</comment>
<evidence type="ECO:0000313" key="1">
    <source>
        <dbReference type="EMBL" id="KAL2063616.1"/>
    </source>
</evidence>
<dbReference type="InterPro" id="IPR011333">
    <property type="entry name" value="SKP1/BTB/POZ_sf"/>
</dbReference>
<dbReference type="Proteomes" id="UP001595075">
    <property type="component" value="Unassembled WGS sequence"/>
</dbReference>
<dbReference type="Gene3D" id="3.30.710.10">
    <property type="entry name" value="Potassium Channel Kv1.1, Chain A"/>
    <property type="match status" value="1"/>
</dbReference>
<name>A0ABR4C2M4_9HELO</name>
<gene>
    <name evidence="1" type="ORF">VTL71DRAFT_5421</name>
</gene>